<evidence type="ECO:0000256" key="1">
    <source>
        <dbReference type="SAM" id="Phobius"/>
    </source>
</evidence>
<feature type="domain" description="Chitin-binding type-2" evidence="2">
    <location>
        <begin position="217"/>
        <end position="278"/>
    </location>
</feature>
<dbReference type="GO" id="GO:0008061">
    <property type="term" value="F:chitin binding"/>
    <property type="evidence" value="ECO:0007669"/>
    <property type="project" value="InterPro"/>
</dbReference>
<dbReference type="EMBL" id="MK439999">
    <property type="protein sequence ID" value="QBB28610.1"/>
    <property type="molecule type" value="Genomic_DNA"/>
</dbReference>
<accession>A0A411HB29</accession>
<evidence type="ECO:0000313" key="4">
    <source>
        <dbReference type="Proteomes" id="UP000682645"/>
    </source>
</evidence>
<dbReference type="PROSITE" id="PS50940">
    <property type="entry name" value="CHIT_BIND_II"/>
    <property type="match status" value="1"/>
</dbReference>
<gene>
    <name evidence="3" type="ORF">HgNV_005</name>
</gene>
<keyword evidence="1" id="KW-1133">Transmembrane helix</keyword>
<keyword evidence="1" id="KW-0472">Membrane</keyword>
<dbReference type="GO" id="GO:0005576">
    <property type="term" value="C:extracellular region"/>
    <property type="evidence" value="ECO:0007669"/>
    <property type="project" value="InterPro"/>
</dbReference>
<name>A0A411HB29_9VIRU</name>
<keyword evidence="4" id="KW-1185">Reference proteome</keyword>
<evidence type="ECO:0000259" key="2">
    <source>
        <dbReference type="PROSITE" id="PS50940"/>
    </source>
</evidence>
<feature type="transmembrane region" description="Helical" evidence="1">
    <location>
        <begin position="6"/>
        <end position="23"/>
    </location>
</feature>
<dbReference type="Pfam" id="PF01607">
    <property type="entry name" value="CBM_14"/>
    <property type="match status" value="1"/>
</dbReference>
<keyword evidence="1" id="KW-0812">Transmembrane</keyword>
<reference evidence="3" key="1">
    <citation type="journal article" date="2019" name="Sci. Rep.">
        <title>The first clawed lobster virus Homarus gammarus nudivirus (HgNV n. sp.) expands the diversity of the Nudiviridae.</title>
        <authorList>
            <person name="Holt C.C."/>
            <person name="Stone M."/>
            <person name="Bass D."/>
            <person name="Bateman K.S."/>
            <person name="van Aerle R."/>
            <person name="Daniels C.L."/>
            <person name="van der Giezen M."/>
            <person name="Ross S.H."/>
            <person name="Hooper C."/>
            <person name="Stentiford G.D."/>
        </authorList>
    </citation>
    <scope>NUCLEOTIDE SEQUENCE</scope>
    <source>
        <strain evidence="3">52S104HLG2</strain>
    </source>
</reference>
<evidence type="ECO:0000313" key="3">
    <source>
        <dbReference type="EMBL" id="QBB28610.1"/>
    </source>
</evidence>
<sequence>MNIAIYAIIVAVLCLIVFAYYYLQKNKVQDIEKIYSNYLLTHTTPDIAFTYAQNPDGTYTNYHLNFDADNPKLLTSEVSNYPVVGTGESYKPTTHGTVTENKTGFRISNVDAVFECPENWEWNSDKKTCELVPICRVEDDQKLKGIDQYYFNLNVVQNRIDKKETAPATVHYHDRLYVKCLNKFNDYTIESCTHADEARKIFNQRKIQPNIQACEWYDVCSDFRNYALHHFYIGNYDILDDNEYYMCIDSKSIKQTCPENSVFNIPMGGCVEENRCNDKDNGFTFFKDDTSYAVCVDGVDAIVNCMDGVYTANGNEHLACNVDKSDSYVSFFTNKYIVFPIGLYTYNDNNKKLNMATIGNFTREMELAKDTSTFFKNPRNSILYESCMFSSYFIEYIDENTKEDSQSVLLDIDNYKKFSNSPNVVVSYYKDALLTITWNIIEDRPANFKKDEVYYKYNTIIKHRNDSTVTLDASLYFFFNVAEELYSPNMSYFSQSKVDTDTGILGFVEFKIPKTVKTTDPILSSAFRVFSMTEITEDVTILYYLNCFDNTLNAMACNSKTIAKDSFTIASDGITSFLFNYPEWVASDTDYYVRLSSIMWTGYTISAVNYVVPELFAIFQILSLEELDKQFNLLDPEPLTGSTTLAEYRIKIESKYNKNIPFTGNSADLIDIQTKLSDKFLNVGHL</sequence>
<proteinExistence type="predicted"/>
<dbReference type="InterPro" id="IPR002557">
    <property type="entry name" value="Chitin-bd_dom"/>
</dbReference>
<dbReference type="InterPro" id="IPR036508">
    <property type="entry name" value="Chitin-bd_dom_sf"/>
</dbReference>
<organism evidence="3 4">
    <name type="scientific">Homarus gammarus nudivirus</name>
    <dbReference type="NCBI Taxonomy" id="2509616"/>
    <lineage>
        <taxon>Viruses</taxon>
        <taxon>Viruses incertae sedis</taxon>
        <taxon>Naldaviricetes</taxon>
        <taxon>Lefavirales</taxon>
        <taxon>Nudiviridae</taxon>
        <taxon>Gammanudivirus</taxon>
        <taxon>Gammanudivirus hogammari</taxon>
    </lineage>
</organism>
<dbReference type="SUPFAM" id="SSF57625">
    <property type="entry name" value="Invertebrate chitin-binding proteins"/>
    <property type="match status" value="1"/>
</dbReference>
<protein>
    <submittedName>
        <fullName evidence="3">Vp91</fullName>
    </submittedName>
</protein>
<dbReference type="Proteomes" id="UP000682645">
    <property type="component" value="Segment"/>
</dbReference>